<dbReference type="GO" id="GO:0007091">
    <property type="term" value="P:metaphase/anaphase transition of mitotic cell cycle"/>
    <property type="evidence" value="ECO:0007669"/>
    <property type="project" value="TreeGrafter"/>
</dbReference>
<organism evidence="3">
    <name type="scientific">Tanacetum cinerariifolium</name>
    <name type="common">Dalmatian daisy</name>
    <name type="synonym">Chrysanthemum cinerariifolium</name>
    <dbReference type="NCBI Taxonomy" id="118510"/>
    <lineage>
        <taxon>Eukaryota</taxon>
        <taxon>Viridiplantae</taxon>
        <taxon>Streptophyta</taxon>
        <taxon>Embryophyta</taxon>
        <taxon>Tracheophyta</taxon>
        <taxon>Spermatophyta</taxon>
        <taxon>Magnoliopsida</taxon>
        <taxon>eudicotyledons</taxon>
        <taxon>Gunneridae</taxon>
        <taxon>Pentapetalae</taxon>
        <taxon>asterids</taxon>
        <taxon>campanulids</taxon>
        <taxon>Asterales</taxon>
        <taxon>Asteraceae</taxon>
        <taxon>Asteroideae</taxon>
        <taxon>Anthemideae</taxon>
        <taxon>Anthemidinae</taxon>
        <taxon>Tanacetum</taxon>
    </lineage>
</organism>
<dbReference type="PANTHER" id="PTHR45957">
    <property type="entry name" value="ANAPHASE-PROMOTING COMPLEX SUBUNIT 2"/>
    <property type="match status" value="1"/>
</dbReference>
<dbReference type="InterPro" id="IPR057975">
    <property type="entry name" value="TPR_ANAPC2"/>
</dbReference>
<reference evidence="3" key="1">
    <citation type="journal article" date="2019" name="Sci. Rep.">
        <title>Draft genome of Tanacetum cinerariifolium, the natural source of mosquito coil.</title>
        <authorList>
            <person name="Yamashiro T."/>
            <person name="Shiraishi A."/>
            <person name="Satake H."/>
            <person name="Nakayama K."/>
        </authorList>
    </citation>
    <scope>NUCLEOTIDE SEQUENCE</scope>
</reference>
<name>A0A699K8C9_TANCI</name>
<protein>
    <submittedName>
        <fullName evidence="3">Anaphase-promoting complex subunit 2 isoform X1</fullName>
    </submittedName>
</protein>
<proteinExistence type="inferred from homology"/>
<evidence type="ECO:0000256" key="1">
    <source>
        <dbReference type="PROSITE-ProRule" id="PRU00330"/>
    </source>
</evidence>
<comment type="similarity">
    <text evidence="1">Belongs to the cullin family.</text>
</comment>
<dbReference type="PROSITE" id="PS50069">
    <property type="entry name" value="CULLIN_2"/>
    <property type="match status" value="1"/>
</dbReference>
<dbReference type="AlphaFoldDB" id="A0A699K8C9"/>
<dbReference type="InterPro" id="IPR044554">
    <property type="entry name" value="ANAPC2"/>
</dbReference>
<accession>A0A699K8C9</accession>
<dbReference type="InterPro" id="IPR059120">
    <property type="entry name" value="Cullin-like_AB"/>
</dbReference>
<evidence type="ECO:0000259" key="2">
    <source>
        <dbReference type="PROSITE" id="PS50069"/>
    </source>
</evidence>
<dbReference type="GO" id="GO:0006511">
    <property type="term" value="P:ubiquitin-dependent protein catabolic process"/>
    <property type="evidence" value="ECO:0007669"/>
    <property type="project" value="InterPro"/>
</dbReference>
<dbReference type="GO" id="GO:0005680">
    <property type="term" value="C:anaphase-promoting complex"/>
    <property type="evidence" value="ECO:0007669"/>
    <property type="project" value="TreeGrafter"/>
</dbReference>
<dbReference type="InterPro" id="IPR036317">
    <property type="entry name" value="Cullin_homology_sf"/>
</dbReference>
<sequence length="299" mass="33528">YRLLTAGASTNDILDQYVSTIKALRTIDPTGVFLEAVGEPIREYLRGRKDTVKCIVNMLTDGTGGNNNRPGNTGDSLLEELTRDEENQENTCIDDDINTDDKQGWIDIQGASQGAESWKREVSFDILDATIISSNFWPPCQDEDVNIPEPMDHLLGDYAKRYHEIKTPRKLLWKKNLGTVKLELEFEDRTLQFTVIPVHATIIMKFQEQTSWTSKSLAAAIGLPVDTLQRRVNFWISKGIVAESSSGGDSSDHLYTLVDSMSDAGKTAVNIEEMIADDYAERSVASVEDQLRKEMVVYE</sequence>
<dbReference type="Pfam" id="PF26557">
    <property type="entry name" value="Cullin_AB"/>
    <property type="match status" value="1"/>
</dbReference>
<dbReference type="SUPFAM" id="SSF75632">
    <property type="entry name" value="Cullin homology domain"/>
    <property type="match status" value="1"/>
</dbReference>
<dbReference type="InterPro" id="IPR016158">
    <property type="entry name" value="Cullin_homology"/>
</dbReference>
<feature type="non-terminal residue" evidence="3">
    <location>
        <position position="299"/>
    </location>
</feature>
<gene>
    <name evidence="3" type="ORF">Tci_649050</name>
</gene>
<dbReference type="GO" id="GO:0070979">
    <property type="term" value="P:protein K11-linked ubiquitination"/>
    <property type="evidence" value="ECO:0007669"/>
    <property type="project" value="TreeGrafter"/>
</dbReference>
<dbReference type="PANTHER" id="PTHR45957:SF1">
    <property type="entry name" value="ANAPHASE-PROMOTING COMPLEX SUBUNIT 2"/>
    <property type="match status" value="1"/>
</dbReference>
<dbReference type="GO" id="GO:0031625">
    <property type="term" value="F:ubiquitin protein ligase binding"/>
    <property type="evidence" value="ECO:0007669"/>
    <property type="project" value="InterPro"/>
</dbReference>
<feature type="non-terminal residue" evidence="3">
    <location>
        <position position="1"/>
    </location>
</feature>
<dbReference type="Gene3D" id="3.30.230.130">
    <property type="entry name" value="Cullin, Chain C, Domain 2"/>
    <property type="match status" value="1"/>
</dbReference>
<dbReference type="Pfam" id="PF25773">
    <property type="entry name" value="TPR_ANAPC2"/>
    <property type="match status" value="1"/>
</dbReference>
<evidence type="ECO:0000313" key="3">
    <source>
        <dbReference type="EMBL" id="GFA77078.1"/>
    </source>
</evidence>
<feature type="domain" description="Cullin family profile" evidence="2">
    <location>
        <begin position="41"/>
        <end position="236"/>
    </location>
</feature>
<comment type="caution">
    <text evidence="3">The sequence shown here is derived from an EMBL/GenBank/DDBJ whole genome shotgun (WGS) entry which is preliminary data.</text>
</comment>
<dbReference type="EMBL" id="BKCJ010484678">
    <property type="protein sequence ID" value="GFA77078.1"/>
    <property type="molecule type" value="Genomic_DNA"/>
</dbReference>